<evidence type="ECO:0000313" key="9">
    <source>
        <dbReference type="Proteomes" id="UP000321947"/>
    </source>
</evidence>
<feature type="compositionally biased region" description="Polar residues" evidence="6">
    <location>
        <begin position="801"/>
        <end position="818"/>
    </location>
</feature>
<organism evidence="8 9">
    <name type="scientific">Cucumis melo var. makuwa</name>
    <name type="common">Oriental melon</name>
    <dbReference type="NCBI Taxonomy" id="1194695"/>
    <lineage>
        <taxon>Eukaryota</taxon>
        <taxon>Viridiplantae</taxon>
        <taxon>Streptophyta</taxon>
        <taxon>Embryophyta</taxon>
        <taxon>Tracheophyta</taxon>
        <taxon>Spermatophyta</taxon>
        <taxon>Magnoliopsida</taxon>
        <taxon>eudicotyledons</taxon>
        <taxon>Gunneridae</taxon>
        <taxon>Pentapetalae</taxon>
        <taxon>rosids</taxon>
        <taxon>fabids</taxon>
        <taxon>Cucurbitales</taxon>
        <taxon>Cucurbitaceae</taxon>
        <taxon>Benincaseae</taxon>
        <taxon>Cucumis</taxon>
    </lineage>
</organism>
<feature type="region of interest" description="Disordered" evidence="6">
    <location>
        <begin position="449"/>
        <end position="472"/>
    </location>
</feature>
<feature type="region of interest" description="Disordered" evidence="6">
    <location>
        <begin position="1243"/>
        <end position="1271"/>
    </location>
</feature>
<keyword evidence="5" id="KW-0175">Coiled coil</keyword>
<dbReference type="InterPro" id="IPR017455">
    <property type="entry name" value="Znf_FYVE-rel"/>
</dbReference>
<feature type="region of interest" description="Disordered" evidence="6">
    <location>
        <begin position="730"/>
        <end position="753"/>
    </location>
</feature>
<dbReference type="PROSITE" id="PS50178">
    <property type="entry name" value="ZF_FYVE"/>
    <property type="match status" value="1"/>
</dbReference>
<dbReference type="Pfam" id="PF01363">
    <property type="entry name" value="FYVE"/>
    <property type="match status" value="1"/>
</dbReference>
<sequence length="1320" mass="146631">MLEKIGLPARPSLRGNNWVVDASHCQGCSSQFTFINRKHHCRRCGGIFCNSCTQHRMVLRGQGDSPVRICEPCKKLEEAARFELRHGHKSRTGRDQKKKRLTRFPIPAKFSSIVDACALRLCSLKSTKPEDDILAEILGSDRKESSSSVQELNGNSSSSGRTVAGEEFVDHGEGEASSSLTDHLENKMESSSPEQLRQQALDEKKKYRVLKGEGKSEEALKAFKRGKELERKADALEISIRRSRRNALASSNACEDQNVGSKESGRKMKLNQQSSNEKHDLNAELKELGWSEMDLHAEDKKSATMSLEGELSSLLRGVSQKTDKAKGVHSIDNTQVVAHKRKALMLKREGKLTEAKEELKKAKVLEKQLEEQELLAGAEDESDDELSALVRSLDDNKHEDISFQYKENLEFDLDNLLGAANTIISDINFEVTDEDMEDPEISAALETLGWTEDSNNAESTQPQPSSSTRGSIKSEIISLKREALNQKRAGNIAVAMEQLKKAKILERDLENFGSQEDKHVSGGGSTETTEVMIPKLPSKSKVAIQKELLAIKKKALSLRREGRLDEAEKELNKCKVLEHQLEQAAEASRGNGREVGVGTKNPHLLSEDLNKNLLDVEVVEDVTDQEMHDPEYLSVLKNLGWNDKDDDLVPSKPSKQDDLLDVEPSESSANHAPKYAVRPLRKKAEVQRELLGLKRKALSLRRQGETEAADEVLLKTKALEAEMEEIESRDRVRTAAYSGNQEDNRKASSGRLVNQGDDCDVTEEDMSDPSLLSVLQNLGWNGDDVAPVIKQVNPVKEDAKPSSNQSSTTNVTAPQSRSEIQREVLNLKRKALSLRRKGDIDEAEEVLRRAKVLEIQIDELDTPKPKGVVGITEDDKSEVLRALGGDELRDYVKDVEVNNVSAQVADGLKVYNEVPDLSMDLKSSKGNSVHSRLQNFNQSDRLDSKELGASFRESTSGRNSSLEGKIATDAFSSNYQPAENVDTYLILNNWIFHVGNGRRDDQSISHSDVLTSVGLFTESGSQAISTVTNKDHFSIVNQDTVVHEGKEHYQADSSFQDSNSQSSTSSLRQEVLARKKKAVALKREGKLSEAREELRHAKLMEKSLEENNGQVQLTSKSSSISSNNVPSPSRKESSTSTGEQKPSPEKQSSPSTMEQKPMSARDRFKLQQESLKHKRQALKFRREGRTQEADAEFEKAKAIETQLEQLTNATNSSASGEEHAGDVSVEDFLDPQLLSALRAIGLEDPTPSISRGQDTLKPPPKAGTDKMENPVLERNQLEERIKAEKMKAVNLKRSGKQAEALDALRRAKLYEKKLNALVSN</sequence>
<feature type="region of interest" description="Disordered" evidence="6">
    <location>
        <begin position="1102"/>
        <end position="1192"/>
    </location>
</feature>
<reference evidence="8 9" key="1">
    <citation type="submission" date="2019-08" db="EMBL/GenBank/DDBJ databases">
        <title>Draft genome sequences of two oriental melons (Cucumis melo L. var makuwa).</title>
        <authorList>
            <person name="Kwon S.-Y."/>
        </authorList>
    </citation>
    <scope>NUCLEOTIDE SEQUENCE [LARGE SCALE GENOMIC DNA]</scope>
    <source>
        <strain evidence="9">cv. Chang Bougi</strain>
        <tissue evidence="8">Leaf</tissue>
    </source>
</reference>
<dbReference type="GO" id="GO:0008270">
    <property type="term" value="F:zinc ion binding"/>
    <property type="evidence" value="ECO:0007669"/>
    <property type="project" value="UniProtKB-KW"/>
</dbReference>
<keyword evidence="2 4" id="KW-0863">Zinc-finger</keyword>
<proteinExistence type="predicted"/>
<dbReference type="InterPro" id="IPR011011">
    <property type="entry name" value="Znf_FYVE_PHD"/>
</dbReference>
<dbReference type="SUPFAM" id="SSF48452">
    <property type="entry name" value="TPR-like"/>
    <property type="match status" value="1"/>
</dbReference>
<feature type="compositionally biased region" description="Polar residues" evidence="6">
    <location>
        <begin position="452"/>
        <end position="471"/>
    </location>
</feature>
<gene>
    <name evidence="8" type="ORF">E5676_scaffold255G006870</name>
</gene>
<dbReference type="InterPro" id="IPR011990">
    <property type="entry name" value="TPR-like_helical_dom_sf"/>
</dbReference>
<keyword evidence="1" id="KW-0479">Metal-binding</keyword>
<dbReference type="InterPro" id="IPR000306">
    <property type="entry name" value="Znf_FYVE"/>
</dbReference>
<feature type="region of interest" description="Disordered" evidence="6">
    <location>
        <begin position="794"/>
        <end position="818"/>
    </location>
</feature>
<feature type="region of interest" description="Disordered" evidence="6">
    <location>
        <begin position="646"/>
        <end position="675"/>
    </location>
</feature>
<dbReference type="PANTHER" id="PTHR47553">
    <property type="entry name" value="MYOSIN-11"/>
    <property type="match status" value="1"/>
</dbReference>
<dbReference type="EMBL" id="SSTD01010113">
    <property type="protein sequence ID" value="TYK13080.1"/>
    <property type="molecule type" value="Genomic_DNA"/>
</dbReference>
<feature type="compositionally biased region" description="Basic and acidic residues" evidence="6">
    <location>
        <begin position="1180"/>
        <end position="1192"/>
    </location>
</feature>
<feature type="compositionally biased region" description="Low complexity" evidence="6">
    <location>
        <begin position="1052"/>
        <end position="1066"/>
    </location>
</feature>
<evidence type="ECO:0000256" key="4">
    <source>
        <dbReference type="PROSITE-ProRule" id="PRU00091"/>
    </source>
</evidence>
<comment type="caution">
    <text evidence="8">The sequence shown here is derived from an EMBL/GenBank/DDBJ whole genome shotgun (WGS) entry which is preliminary data.</text>
</comment>
<feature type="compositionally biased region" description="Polar residues" evidence="6">
    <location>
        <begin position="189"/>
        <end position="198"/>
    </location>
</feature>
<keyword evidence="3" id="KW-0862">Zinc</keyword>
<accession>A0A5D3CNS9</accession>
<evidence type="ECO:0000259" key="7">
    <source>
        <dbReference type="PROSITE" id="PS50178"/>
    </source>
</evidence>
<dbReference type="SMART" id="SM00064">
    <property type="entry name" value="FYVE"/>
    <property type="match status" value="1"/>
</dbReference>
<feature type="region of interest" description="Disordered" evidence="6">
    <location>
        <begin position="1049"/>
        <end position="1070"/>
    </location>
</feature>
<evidence type="ECO:0000256" key="2">
    <source>
        <dbReference type="ARBA" id="ARBA00022771"/>
    </source>
</evidence>
<feature type="compositionally biased region" description="Low complexity" evidence="6">
    <location>
        <begin position="1139"/>
        <end position="1151"/>
    </location>
</feature>
<name>A0A5D3CNS9_CUCMM</name>
<evidence type="ECO:0000256" key="1">
    <source>
        <dbReference type="ARBA" id="ARBA00022723"/>
    </source>
</evidence>
<feature type="region of interest" description="Disordered" evidence="6">
    <location>
        <begin position="245"/>
        <end position="278"/>
    </location>
</feature>
<feature type="region of interest" description="Disordered" evidence="6">
    <location>
        <begin position="169"/>
        <end position="200"/>
    </location>
</feature>
<evidence type="ECO:0000256" key="3">
    <source>
        <dbReference type="ARBA" id="ARBA00022833"/>
    </source>
</evidence>
<protein>
    <submittedName>
        <fullName evidence="8">Putative Phosphoinositide binding</fullName>
    </submittedName>
</protein>
<dbReference type="InterPro" id="IPR013083">
    <property type="entry name" value="Znf_RING/FYVE/PHD"/>
</dbReference>
<evidence type="ECO:0000313" key="8">
    <source>
        <dbReference type="EMBL" id="TYK13080.1"/>
    </source>
</evidence>
<evidence type="ECO:0000256" key="6">
    <source>
        <dbReference type="SAM" id="MobiDB-lite"/>
    </source>
</evidence>
<feature type="coiled-coil region" evidence="5">
    <location>
        <begin position="683"/>
        <end position="729"/>
    </location>
</feature>
<feature type="compositionally biased region" description="Low complexity" evidence="6">
    <location>
        <begin position="1115"/>
        <end position="1128"/>
    </location>
</feature>
<feature type="domain" description="FYVE-type" evidence="7">
    <location>
        <begin position="19"/>
        <end position="78"/>
    </location>
</feature>
<evidence type="ECO:0000256" key="5">
    <source>
        <dbReference type="SAM" id="Coils"/>
    </source>
</evidence>
<dbReference type="Gene3D" id="3.30.40.10">
    <property type="entry name" value="Zinc/RING finger domain, C3HC4 (zinc finger)"/>
    <property type="match status" value="1"/>
</dbReference>
<dbReference type="PANTHER" id="PTHR47553:SF1">
    <property type="entry name" value="RING_FYVE_PHD ZINC FINGER SUPERFAMILY PROTEIN"/>
    <property type="match status" value="1"/>
</dbReference>
<dbReference type="SUPFAM" id="SSF57903">
    <property type="entry name" value="FYVE/PHD zinc finger"/>
    <property type="match status" value="1"/>
</dbReference>
<dbReference type="Proteomes" id="UP000321947">
    <property type="component" value="Unassembled WGS sequence"/>
</dbReference>
<dbReference type="FunFam" id="3.30.40.10:FF:000925">
    <property type="entry name" value="Zinc finger protein, putative"/>
    <property type="match status" value="1"/>
</dbReference>